<comment type="caution">
    <text evidence="3">The sequence shown here is derived from an EMBL/GenBank/DDBJ whole genome shotgun (WGS) entry which is preliminary data.</text>
</comment>
<keyword evidence="3" id="KW-0240">DNA-directed RNA polymerase</keyword>
<dbReference type="Proteomes" id="UP000284416">
    <property type="component" value="Unassembled WGS sequence"/>
</dbReference>
<dbReference type="OrthoDB" id="2300232at2"/>
<organism evidence="3 4">
    <name type="scientific">Neobacillus notoginsengisoli</name>
    <dbReference type="NCBI Taxonomy" id="1578198"/>
    <lineage>
        <taxon>Bacteria</taxon>
        <taxon>Bacillati</taxon>
        <taxon>Bacillota</taxon>
        <taxon>Bacilli</taxon>
        <taxon>Bacillales</taxon>
        <taxon>Bacillaceae</taxon>
        <taxon>Neobacillus</taxon>
    </lineage>
</organism>
<feature type="compositionally biased region" description="Basic and acidic residues" evidence="1">
    <location>
        <begin position="7"/>
        <end position="26"/>
    </location>
</feature>
<gene>
    <name evidence="3" type="ORF">D1B31_15740</name>
</gene>
<protein>
    <submittedName>
        <fullName evidence="3">DNA-directed RNA polymerase subunit beta</fullName>
    </submittedName>
</protein>
<keyword evidence="2" id="KW-1133">Transmembrane helix</keyword>
<evidence type="ECO:0000256" key="1">
    <source>
        <dbReference type="SAM" id="MobiDB-lite"/>
    </source>
</evidence>
<feature type="transmembrane region" description="Helical" evidence="2">
    <location>
        <begin position="45"/>
        <end position="71"/>
    </location>
</feature>
<dbReference type="Pfam" id="PF11772">
    <property type="entry name" value="EpuA"/>
    <property type="match status" value="1"/>
</dbReference>
<evidence type="ECO:0000313" key="3">
    <source>
        <dbReference type="EMBL" id="RHW37223.1"/>
    </source>
</evidence>
<dbReference type="AlphaFoldDB" id="A0A417YRJ7"/>
<dbReference type="InterPro" id="IPR024596">
    <property type="entry name" value="RNApol_su_b/EpuA"/>
</dbReference>
<proteinExistence type="predicted"/>
<dbReference type="GO" id="GO:0000428">
    <property type="term" value="C:DNA-directed RNA polymerase complex"/>
    <property type="evidence" value="ECO:0007669"/>
    <property type="project" value="UniProtKB-KW"/>
</dbReference>
<reference evidence="3 4" key="1">
    <citation type="journal article" date="2017" name="Int. J. Syst. Evol. Microbiol.">
        <title>Bacillus notoginsengisoli sp. nov., a novel bacterium isolated from the rhizosphere of Panax notoginseng.</title>
        <authorList>
            <person name="Zhang M.Y."/>
            <person name="Cheng J."/>
            <person name="Cai Y."/>
            <person name="Zhang T.Y."/>
            <person name="Wu Y.Y."/>
            <person name="Manikprabhu D."/>
            <person name="Li W.J."/>
            <person name="Zhang Y.X."/>
        </authorList>
    </citation>
    <scope>NUCLEOTIDE SEQUENCE [LARGE SCALE GENOMIC DNA]</scope>
    <source>
        <strain evidence="3 4">JCM 30743</strain>
    </source>
</reference>
<keyword evidence="3" id="KW-0804">Transcription</keyword>
<keyword evidence="2" id="KW-0472">Membrane</keyword>
<evidence type="ECO:0000256" key="2">
    <source>
        <dbReference type="SAM" id="Phobius"/>
    </source>
</evidence>
<accession>A0A417YRJ7</accession>
<sequence>MSSTTYKHQEPKTREQYKKASREQKAKAPSASGERKRIRIRLIPIWLRIILFLLLIIVCAGGGAMFGYGVLGEGKPADVFKESTWLHIRDIVTQK</sequence>
<keyword evidence="4" id="KW-1185">Reference proteome</keyword>
<dbReference type="RefSeq" id="WP_118922098.1">
    <property type="nucleotide sequence ID" value="NZ_QWEG01000010.1"/>
</dbReference>
<feature type="region of interest" description="Disordered" evidence="1">
    <location>
        <begin position="1"/>
        <end position="35"/>
    </location>
</feature>
<keyword evidence="2" id="KW-0812">Transmembrane</keyword>
<evidence type="ECO:0000313" key="4">
    <source>
        <dbReference type="Proteomes" id="UP000284416"/>
    </source>
</evidence>
<dbReference type="EMBL" id="QWEG01000010">
    <property type="protein sequence ID" value="RHW37223.1"/>
    <property type="molecule type" value="Genomic_DNA"/>
</dbReference>
<name>A0A417YRJ7_9BACI</name>